<dbReference type="GO" id="GO:0003677">
    <property type="term" value="F:DNA binding"/>
    <property type="evidence" value="ECO:0007669"/>
    <property type="project" value="UniProtKB-KW"/>
</dbReference>
<comment type="caution">
    <text evidence="5">The sequence shown here is derived from an EMBL/GenBank/DDBJ whole genome shotgun (WGS) entry which is preliminary data.</text>
</comment>
<evidence type="ECO:0000313" key="6">
    <source>
        <dbReference type="Proteomes" id="UP000517759"/>
    </source>
</evidence>
<reference evidence="4" key="4">
    <citation type="submission" date="2023-01" db="EMBL/GenBank/DDBJ databases">
        <title>Draft genome sequence of Methylobacterium brachythecii strain NBRC 107710.</title>
        <authorList>
            <person name="Sun Q."/>
            <person name="Mori K."/>
        </authorList>
    </citation>
    <scope>NUCLEOTIDE SEQUENCE</scope>
    <source>
        <strain evidence="4">NBRC 107710</strain>
    </source>
</reference>
<dbReference type="Gene3D" id="1.10.150.130">
    <property type="match status" value="1"/>
</dbReference>
<dbReference type="InterPro" id="IPR002104">
    <property type="entry name" value="Integrase_catalytic"/>
</dbReference>
<organism evidence="5 6">
    <name type="scientific">Methylobacterium brachythecii</name>
    <dbReference type="NCBI Taxonomy" id="1176177"/>
    <lineage>
        <taxon>Bacteria</taxon>
        <taxon>Pseudomonadati</taxon>
        <taxon>Pseudomonadota</taxon>
        <taxon>Alphaproteobacteria</taxon>
        <taxon>Hyphomicrobiales</taxon>
        <taxon>Methylobacteriaceae</taxon>
        <taxon>Methylobacterium</taxon>
    </lineage>
</organism>
<dbReference type="InterPro" id="IPR052925">
    <property type="entry name" value="Phage_Integrase-like_Recomb"/>
</dbReference>
<dbReference type="Gene3D" id="1.10.443.10">
    <property type="entry name" value="Intergrase catalytic core"/>
    <property type="match status" value="1"/>
</dbReference>
<feature type="domain" description="Tyr recombinase" evidence="3">
    <location>
        <begin position="125"/>
        <end position="318"/>
    </location>
</feature>
<dbReference type="AlphaFoldDB" id="A0A7W6ALJ8"/>
<keyword evidence="1" id="KW-0238">DNA-binding</keyword>
<evidence type="ECO:0000256" key="1">
    <source>
        <dbReference type="ARBA" id="ARBA00023125"/>
    </source>
</evidence>
<protein>
    <submittedName>
        <fullName evidence="5">Integrase</fullName>
    </submittedName>
</protein>
<dbReference type="PROSITE" id="PS51898">
    <property type="entry name" value="TYR_RECOMBINASE"/>
    <property type="match status" value="1"/>
</dbReference>
<reference evidence="5 6" key="3">
    <citation type="submission" date="2020-08" db="EMBL/GenBank/DDBJ databases">
        <title>Genomic Encyclopedia of Type Strains, Phase IV (KMG-IV): sequencing the most valuable type-strain genomes for metagenomic binning, comparative biology and taxonomic classification.</title>
        <authorList>
            <person name="Goeker M."/>
        </authorList>
    </citation>
    <scope>NUCLEOTIDE SEQUENCE [LARGE SCALE GENOMIC DNA]</scope>
    <source>
        <strain evidence="5 6">DSM 24105</strain>
    </source>
</reference>
<evidence type="ECO:0000256" key="2">
    <source>
        <dbReference type="ARBA" id="ARBA00023172"/>
    </source>
</evidence>
<dbReference type="Proteomes" id="UP000517759">
    <property type="component" value="Unassembled WGS sequence"/>
</dbReference>
<dbReference type="RefSeq" id="WP_183514938.1">
    <property type="nucleotide sequence ID" value="NZ_BSPG01000063.1"/>
</dbReference>
<dbReference type="SUPFAM" id="SSF56349">
    <property type="entry name" value="DNA breaking-rejoining enzymes"/>
    <property type="match status" value="1"/>
</dbReference>
<sequence length="322" mass="34277">MTTLPVPAVETAPGTTLDLEALAARAAGLAEGARADATRKAYRSDWRHFAGWCAGHGLVDLPAMPSTVGLYLAAHETLLSIATLTRRLSAIAVAHRMAGHPMDTRHPAIRDVMRGLRRANGVAQGHAEALTVPLLRRLLATCGDRLLDQRDRALLLVAFGAALRRSELVALEVADIAVVPDGLRIAIRRSKGDQEGEGVVIAVGRTGSETCPAAAYTTWLGAAGIMDGAVFRGINRHGQLGRRLSTDAIAEIVQKRAAAAGLEAGLFSGHSMRAGFATSAAQAGVEERLIMRQTRHRSAATVRRYIRDGQLFDRNLAQEIGL</sequence>
<dbReference type="Proteomes" id="UP001156881">
    <property type="component" value="Unassembled WGS sequence"/>
</dbReference>
<evidence type="ECO:0000313" key="5">
    <source>
        <dbReference type="EMBL" id="MBB3905678.1"/>
    </source>
</evidence>
<dbReference type="EMBL" id="BSPG01000063">
    <property type="protein sequence ID" value="GLS46944.1"/>
    <property type="molecule type" value="Genomic_DNA"/>
</dbReference>
<evidence type="ECO:0000313" key="4">
    <source>
        <dbReference type="EMBL" id="GLS46944.1"/>
    </source>
</evidence>
<dbReference type="InterPro" id="IPR013762">
    <property type="entry name" value="Integrase-like_cat_sf"/>
</dbReference>
<reference evidence="4" key="1">
    <citation type="journal article" date="2014" name="Int. J. Syst. Evol. Microbiol.">
        <title>Complete genome of a new Firmicutes species belonging to the dominant human colonic microbiota ('Ruminococcus bicirculans') reveals two chromosomes and a selective capacity to utilize plant glucans.</title>
        <authorList>
            <consortium name="NISC Comparative Sequencing Program"/>
            <person name="Wegmann U."/>
            <person name="Louis P."/>
            <person name="Goesmann A."/>
            <person name="Henrissat B."/>
            <person name="Duncan S.H."/>
            <person name="Flint H.J."/>
        </authorList>
    </citation>
    <scope>NUCLEOTIDE SEQUENCE</scope>
    <source>
        <strain evidence="4">NBRC 107710</strain>
    </source>
</reference>
<dbReference type="SUPFAM" id="SSF47823">
    <property type="entry name" value="lambda integrase-like, N-terminal domain"/>
    <property type="match status" value="1"/>
</dbReference>
<accession>A0A7W6ALJ8</accession>
<keyword evidence="2" id="KW-0233">DNA recombination</keyword>
<dbReference type="InterPro" id="IPR010998">
    <property type="entry name" value="Integrase_recombinase_N"/>
</dbReference>
<proteinExistence type="predicted"/>
<dbReference type="PANTHER" id="PTHR34605:SF4">
    <property type="entry name" value="DNA ADENINE METHYLTRANSFERASE"/>
    <property type="match status" value="1"/>
</dbReference>
<gene>
    <name evidence="4" type="ORF">GCM10007884_49440</name>
    <name evidence="5" type="ORF">GGR33_005220</name>
</gene>
<dbReference type="GO" id="GO:0006310">
    <property type="term" value="P:DNA recombination"/>
    <property type="evidence" value="ECO:0007669"/>
    <property type="project" value="UniProtKB-KW"/>
</dbReference>
<keyword evidence="7" id="KW-1185">Reference proteome</keyword>
<dbReference type="GO" id="GO:0015074">
    <property type="term" value="P:DNA integration"/>
    <property type="evidence" value="ECO:0007669"/>
    <property type="project" value="InterPro"/>
</dbReference>
<dbReference type="CDD" id="cd00799">
    <property type="entry name" value="INT_Cre_C"/>
    <property type="match status" value="1"/>
</dbReference>
<dbReference type="EMBL" id="JACIDN010000018">
    <property type="protein sequence ID" value="MBB3905678.1"/>
    <property type="molecule type" value="Genomic_DNA"/>
</dbReference>
<dbReference type="Pfam" id="PF00589">
    <property type="entry name" value="Phage_integrase"/>
    <property type="match status" value="1"/>
</dbReference>
<dbReference type="InterPro" id="IPR011010">
    <property type="entry name" value="DNA_brk_join_enz"/>
</dbReference>
<evidence type="ECO:0000259" key="3">
    <source>
        <dbReference type="PROSITE" id="PS51898"/>
    </source>
</evidence>
<reference evidence="7" key="2">
    <citation type="journal article" date="2019" name="Int. J. Syst. Evol. Microbiol.">
        <title>The Global Catalogue of Microorganisms (GCM) 10K type strain sequencing project: providing services to taxonomists for standard genome sequencing and annotation.</title>
        <authorList>
            <consortium name="The Broad Institute Genomics Platform"/>
            <consortium name="The Broad Institute Genome Sequencing Center for Infectious Disease"/>
            <person name="Wu L."/>
            <person name="Ma J."/>
        </authorList>
    </citation>
    <scope>NUCLEOTIDE SEQUENCE [LARGE SCALE GENOMIC DNA]</scope>
    <source>
        <strain evidence="7">NBRC 107710</strain>
    </source>
</reference>
<name>A0A7W6ALJ8_9HYPH</name>
<evidence type="ECO:0000313" key="7">
    <source>
        <dbReference type="Proteomes" id="UP001156881"/>
    </source>
</evidence>
<dbReference type="PANTHER" id="PTHR34605">
    <property type="entry name" value="PHAGE_INTEGRASE DOMAIN-CONTAINING PROTEIN"/>
    <property type="match status" value="1"/>
</dbReference>